<gene>
    <name evidence="2" type="ORF">I4641_05805</name>
</gene>
<keyword evidence="3" id="KW-1185">Reference proteome</keyword>
<name>A0A964BQH7_9CYAN</name>
<accession>A0A964BQH7</accession>
<dbReference type="Pfam" id="PF09992">
    <property type="entry name" value="NAGPA"/>
    <property type="match status" value="1"/>
</dbReference>
<proteinExistence type="predicted"/>
<dbReference type="EMBL" id="JADWDC010000009">
    <property type="protein sequence ID" value="MCC0176492.1"/>
    <property type="molecule type" value="Genomic_DNA"/>
</dbReference>
<evidence type="ECO:0000259" key="1">
    <source>
        <dbReference type="Pfam" id="PF09992"/>
    </source>
</evidence>
<dbReference type="Proteomes" id="UP000729733">
    <property type="component" value="Unassembled WGS sequence"/>
</dbReference>
<sequence length="297" mass="32426">MNKKRASWILLLLFIILGVSLSLGIDRLSLRANSLDSSISYDVVERSHYKIHTVTIPHDSNYAVVPVVSGELQSIQDFVNQDKGKVVAGINGGYFDPINHKTTSFIVEDSQIVADPRFNERLVDNPDLKQYLGKIFNRAEFRRYNCQNEVQYDIGLHSSPLLSNCTLNASLGGGPGLLPQNTSVAEAFIAYQDGKQIRDAIGSDSLNARSAVGITPSGDIILAMAAQKPEMPLNSGISLPELTDFLASLGAVKAMNLDGGSSAALFYGDRVIYGRVDREGKEIQRPIKSVLLVQEMK</sequence>
<dbReference type="PANTHER" id="PTHR40446">
    <property type="entry name" value="N-ACETYLGLUCOSAMINE-1-PHOSPHODIESTER ALPHA-N-ACETYLGLUCOSAMINIDASE"/>
    <property type="match status" value="1"/>
</dbReference>
<dbReference type="AlphaFoldDB" id="A0A964BQH7"/>
<keyword evidence="2" id="KW-0326">Glycosidase</keyword>
<evidence type="ECO:0000313" key="3">
    <source>
        <dbReference type="Proteomes" id="UP000729733"/>
    </source>
</evidence>
<dbReference type="PANTHER" id="PTHR40446:SF2">
    <property type="entry name" value="N-ACETYLGLUCOSAMINE-1-PHOSPHODIESTER ALPHA-N-ACETYLGLUCOSAMINIDASE"/>
    <property type="match status" value="1"/>
</dbReference>
<feature type="domain" description="Phosphodiester glycosidase" evidence="1">
    <location>
        <begin position="85"/>
        <end position="293"/>
    </location>
</feature>
<protein>
    <submittedName>
        <fullName evidence="2">Phosphodiester glycosidase family protein</fullName>
    </submittedName>
</protein>
<dbReference type="InterPro" id="IPR018711">
    <property type="entry name" value="NAGPA"/>
</dbReference>
<evidence type="ECO:0000313" key="2">
    <source>
        <dbReference type="EMBL" id="MCC0176492.1"/>
    </source>
</evidence>
<organism evidence="2 3">
    <name type="scientific">Waterburya agarophytonicola KI4</name>
    <dbReference type="NCBI Taxonomy" id="2874699"/>
    <lineage>
        <taxon>Bacteria</taxon>
        <taxon>Bacillati</taxon>
        <taxon>Cyanobacteriota</taxon>
        <taxon>Cyanophyceae</taxon>
        <taxon>Pleurocapsales</taxon>
        <taxon>Hyellaceae</taxon>
        <taxon>Waterburya</taxon>
        <taxon>Waterburya agarophytonicola</taxon>
    </lineage>
</organism>
<keyword evidence="2" id="KW-0378">Hydrolase</keyword>
<dbReference type="GO" id="GO:0016798">
    <property type="term" value="F:hydrolase activity, acting on glycosyl bonds"/>
    <property type="evidence" value="ECO:0007669"/>
    <property type="project" value="UniProtKB-KW"/>
</dbReference>
<dbReference type="RefSeq" id="WP_229639529.1">
    <property type="nucleotide sequence ID" value="NZ_JADWDC010000009.1"/>
</dbReference>
<reference evidence="2" key="1">
    <citation type="journal article" date="2021" name="Antonie Van Leeuwenhoek">
        <title>Draft genome and description of Waterburya agarophytonicola gen. nov. sp. nov. (Pleurocapsales, Cyanobacteria): a seaweed symbiont.</title>
        <authorList>
            <person name="Bonthond G."/>
            <person name="Shalygin S."/>
            <person name="Bayer T."/>
            <person name="Weinberger F."/>
        </authorList>
    </citation>
    <scope>NUCLEOTIDE SEQUENCE</scope>
    <source>
        <strain evidence="2">KI4</strain>
    </source>
</reference>
<comment type="caution">
    <text evidence="2">The sequence shown here is derived from an EMBL/GenBank/DDBJ whole genome shotgun (WGS) entry which is preliminary data.</text>
</comment>